<gene>
    <name evidence="4" type="ORF">EV215_0443</name>
</gene>
<dbReference type="Pfam" id="PF00440">
    <property type="entry name" value="TetR_N"/>
    <property type="match status" value="1"/>
</dbReference>
<dbReference type="InterPro" id="IPR001647">
    <property type="entry name" value="HTH_TetR"/>
</dbReference>
<dbReference type="PANTHER" id="PTHR43479">
    <property type="entry name" value="ACREF/ENVCD OPERON REPRESSOR-RELATED"/>
    <property type="match status" value="1"/>
</dbReference>
<dbReference type="Gene3D" id="1.10.357.10">
    <property type="entry name" value="Tetracycline Repressor, domain 2"/>
    <property type="match status" value="1"/>
</dbReference>
<evidence type="ECO:0000313" key="5">
    <source>
        <dbReference type="Proteomes" id="UP000294678"/>
    </source>
</evidence>
<dbReference type="PRINTS" id="PR00455">
    <property type="entry name" value="HTHTETR"/>
</dbReference>
<dbReference type="SUPFAM" id="SSF46689">
    <property type="entry name" value="Homeodomain-like"/>
    <property type="match status" value="1"/>
</dbReference>
<evidence type="ECO:0000259" key="3">
    <source>
        <dbReference type="PROSITE" id="PS50977"/>
    </source>
</evidence>
<reference evidence="4 5" key="1">
    <citation type="submission" date="2019-03" db="EMBL/GenBank/DDBJ databases">
        <title>Genomic Encyclopedia of Type Strains, Phase IV (KMG-IV): sequencing the most valuable type-strain genomes for metagenomic binning, comparative biology and taxonomic classification.</title>
        <authorList>
            <person name="Goeker M."/>
        </authorList>
    </citation>
    <scope>NUCLEOTIDE SEQUENCE [LARGE SCALE GENOMIC DNA]</scope>
    <source>
        <strain evidence="4 5">DSM 100055</strain>
    </source>
</reference>
<evidence type="ECO:0000256" key="1">
    <source>
        <dbReference type="ARBA" id="ARBA00023125"/>
    </source>
</evidence>
<keyword evidence="5" id="KW-1185">Reference proteome</keyword>
<organism evidence="4 5">
    <name type="scientific">Hypnocyclicus thermotrophus</name>
    <dbReference type="NCBI Taxonomy" id="1627895"/>
    <lineage>
        <taxon>Bacteria</taxon>
        <taxon>Fusobacteriati</taxon>
        <taxon>Fusobacteriota</taxon>
        <taxon>Fusobacteriia</taxon>
        <taxon>Fusobacteriales</taxon>
        <taxon>Fusobacteriaceae</taxon>
        <taxon>Hypnocyclicus</taxon>
    </lineage>
</organism>
<feature type="domain" description="HTH tetR-type" evidence="3">
    <location>
        <begin position="9"/>
        <end position="69"/>
    </location>
</feature>
<dbReference type="InterPro" id="IPR050624">
    <property type="entry name" value="HTH-type_Tx_Regulator"/>
</dbReference>
<evidence type="ECO:0000313" key="4">
    <source>
        <dbReference type="EMBL" id="TDT71759.1"/>
    </source>
</evidence>
<dbReference type="EMBL" id="SOBG01000002">
    <property type="protein sequence ID" value="TDT71759.1"/>
    <property type="molecule type" value="Genomic_DNA"/>
</dbReference>
<dbReference type="InterPro" id="IPR009057">
    <property type="entry name" value="Homeodomain-like_sf"/>
</dbReference>
<sequence length="203" mass="23517">MRKTKEDADKTKQAILEAALDVFLEKSYETATLNNIAKKANLTRGAIYWHFENKFDILKELTEMYLGSFLTKIDEEISKTDTSSICQIEALVKKYFDYFTSDKNIKKYKQIIEFKIGFTKDTSLIHNLLSEIKIKIINKTNNLILQGQTKGNIRTDLDAKFLAFAVINMILGFDRALMFNENIYDDFPSDYIVKNLIKLLKTP</sequence>
<dbReference type="PANTHER" id="PTHR43479:SF11">
    <property type="entry name" value="ACREF_ENVCD OPERON REPRESSOR-RELATED"/>
    <property type="match status" value="1"/>
</dbReference>
<dbReference type="Proteomes" id="UP000294678">
    <property type="component" value="Unassembled WGS sequence"/>
</dbReference>
<name>A0AA46I636_9FUSO</name>
<dbReference type="PROSITE" id="PS01081">
    <property type="entry name" value="HTH_TETR_1"/>
    <property type="match status" value="1"/>
</dbReference>
<proteinExistence type="predicted"/>
<dbReference type="InterPro" id="IPR036271">
    <property type="entry name" value="Tet_transcr_reg_TetR-rel_C_sf"/>
</dbReference>
<dbReference type="InterPro" id="IPR023772">
    <property type="entry name" value="DNA-bd_HTH_TetR-type_CS"/>
</dbReference>
<keyword evidence="1 2" id="KW-0238">DNA-binding</keyword>
<dbReference type="SUPFAM" id="SSF48498">
    <property type="entry name" value="Tetracyclin repressor-like, C-terminal domain"/>
    <property type="match status" value="1"/>
</dbReference>
<dbReference type="AlphaFoldDB" id="A0AA46I636"/>
<feature type="DNA-binding region" description="H-T-H motif" evidence="2">
    <location>
        <begin position="32"/>
        <end position="51"/>
    </location>
</feature>
<dbReference type="RefSeq" id="WP_134112355.1">
    <property type="nucleotide sequence ID" value="NZ_SOBG01000002.1"/>
</dbReference>
<protein>
    <submittedName>
        <fullName evidence="4">TetR family transcriptional regulator</fullName>
    </submittedName>
</protein>
<comment type="caution">
    <text evidence="4">The sequence shown here is derived from an EMBL/GenBank/DDBJ whole genome shotgun (WGS) entry which is preliminary data.</text>
</comment>
<dbReference type="PROSITE" id="PS50977">
    <property type="entry name" value="HTH_TETR_2"/>
    <property type="match status" value="1"/>
</dbReference>
<dbReference type="GO" id="GO:0003677">
    <property type="term" value="F:DNA binding"/>
    <property type="evidence" value="ECO:0007669"/>
    <property type="project" value="UniProtKB-UniRule"/>
</dbReference>
<accession>A0AA46I636</accession>
<evidence type="ECO:0000256" key="2">
    <source>
        <dbReference type="PROSITE-ProRule" id="PRU00335"/>
    </source>
</evidence>